<evidence type="ECO:0000256" key="1">
    <source>
        <dbReference type="SAM" id="Phobius"/>
    </source>
</evidence>
<feature type="transmembrane region" description="Helical" evidence="1">
    <location>
        <begin position="49"/>
        <end position="70"/>
    </location>
</feature>
<organism evidence="2 3">
    <name type="scientific">Candidatus Woesebacteria bacterium RIFCSPLOWO2_01_FULL_39_21</name>
    <dbReference type="NCBI Taxonomy" id="1802519"/>
    <lineage>
        <taxon>Bacteria</taxon>
        <taxon>Candidatus Woeseibacteriota</taxon>
    </lineage>
</organism>
<evidence type="ECO:0000313" key="2">
    <source>
        <dbReference type="EMBL" id="OGM62049.1"/>
    </source>
</evidence>
<keyword evidence="1" id="KW-0472">Membrane</keyword>
<dbReference type="Proteomes" id="UP000177082">
    <property type="component" value="Unassembled WGS sequence"/>
</dbReference>
<keyword evidence="1" id="KW-1133">Transmembrane helix</keyword>
<dbReference type="EMBL" id="MGHF01000029">
    <property type="protein sequence ID" value="OGM62049.1"/>
    <property type="molecule type" value="Genomic_DNA"/>
</dbReference>
<evidence type="ECO:0000313" key="3">
    <source>
        <dbReference type="Proteomes" id="UP000177082"/>
    </source>
</evidence>
<reference evidence="2 3" key="1">
    <citation type="journal article" date="2016" name="Nat. Commun.">
        <title>Thousands of microbial genomes shed light on interconnected biogeochemical processes in an aquifer system.</title>
        <authorList>
            <person name="Anantharaman K."/>
            <person name="Brown C.T."/>
            <person name="Hug L.A."/>
            <person name="Sharon I."/>
            <person name="Castelle C.J."/>
            <person name="Probst A.J."/>
            <person name="Thomas B.C."/>
            <person name="Singh A."/>
            <person name="Wilkins M.J."/>
            <person name="Karaoz U."/>
            <person name="Brodie E.L."/>
            <person name="Williams K.H."/>
            <person name="Hubbard S.S."/>
            <person name="Banfield J.F."/>
        </authorList>
    </citation>
    <scope>NUCLEOTIDE SEQUENCE [LARGE SCALE GENOMIC DNA]</scope>
</reference>
<accession>A0A1F8BEH3</accession>
<feature type="transmembrane region" description="Helical" evidence="1">
    <location>
        <begin position="77"/>
        <end position="98"/>
    </location>
</feature>
<dbReference type="STRING" id="1802519.A2961_04720"/>
<protein>
    <submittedName>
        <fullName evidence="2">Uncharacterized protein</fullName>
    </submittedName>
</protein>
<comment type="caution">
    <text evidence="2">The sequence shown here is derived from an EMBL/GenBank/DDBJ whole genome shotgun (WGS) entry which is preliminary data.</text>
</comment>
<sequence length="146" mass="16726">MFKKNPLFFSFLFPATLDGIVTLLGQDRSYWEISYRLANEASPAYYILAKHPALFVIGGVIWFIILYLLFLKLKSPLNLMLAVALVAGHAWGSSTWLWKFMRESNIYIIGNQNSITLAWTLIIFYFLLIGIIAGFFISKYIEGTEL</sequence>
<proteinExistence type="predicted"/>
<feature type="transmembrane region" description="Helical" evidence="1">
    <location>
        <begin position="118"/>
        <end position="137"/>
    </location>
</feature>
<name>A0A1F8BEH3_9BACT</name>
<gene>
    <name evidence="2" type="ORF">A2961_04720</name>
</gene>
<keyword evidence="1" id="KW-0812">Transmembrane</keyword>
<dbReference type="AlphaFoldDB" id="A0A1F8BEH3"/>